<sequence>MWHLLFNILLVSLGAVFGFVLMCLISAGKEADKNMEKMNGRNEE</sequence>
<keyword evidence="1" id="KW-1133">Transmembrane helix</keyword>
<keyword evidence="1" id="KW-0812">Transmembrane</keyword>
<evidence type="ECO:0008006" key="4">
    <source>
        <dbReference type="Google" id="ProtNLM"/>
    </source>
</evidence>
<dbReference type="InterPro" id="IPR024522">
    <property type="entry name" value="DUF3789"/>
</dbReference>
<evidence type="ECO:0000256" key="1">
    <source>
        <dbReference type="SAM" id="Phobius"/>
    </source>
</evidence>
<dbReference type="OrthoDB" id="1647731at2"/>
<dbReference type="STRING" id="1121950.SAMN02745243_03827"/>
<dbReference type="EMBL" id="FQZY01000094">
    <property type="protein sequence ID" value="SHK83555.1"/>
    <property type="molecule type" value="Genomic_DNA"/>
</dbReference>
<reference evidence="2 3" key="1">
    <citation type="submission" date="2016-11" db="EMBL/GenBank/DDBJ databases">
        <authorList>
            <person name="Jaros S."/>
            <person name="Januszkiewicz K."/>
            <person name="Wedrychowicz H."/>
        </authorList>
    </citation>
    <scope>NUCLEOTIDE SEQUENCE [LARGE SCALE GENOMIC DNA]</scope>
    <source>
        <strain evidence="2 3">DSM 15480</strain>
    </source>
</reference>
<proteinExistence type="predicted"/>
<accession>A0A1M6VQE6</accession>
<organism evidence="2 3">
    <name type="scientific">Hespellia stercorisuis DSM 15480</name>
    <dbReference type="NCBI Taxonomy" id="1121950"/>
    <lineage>
        <taxon>Bacteria</taxon>
        <taxon>Bacillati</taxon>
        <taxon>Bacillota</taxon>
        <taxon>Clostridia</taxon>
        <taxon>Lachnospirales</taxon>
        <taxon>Lachnospiraceae</taxon>
        <taxon>Hespellia</taxon>
    </lineage>
</organism>
<evidence type="ECO:0000313" key="2">
    <source>
        <dbReference type="EMBL" id="SHK83555.1"/>
    </source>
</evidence>
<keyword evidence="1" id="KW-0472">Membrane</keyword>
<feature type="transmembrane region" description="Helical" evidence="1">
    <location>
        <begin position="6"/>
        <end position="28"/>
    </location>
</feature>
<name>A0A1M6VQE6_9FIRM</name>
<protein>
    <recommendedName>
        <fullName evidence="4">DUF3789 domain-containing protein</fullName>
    </recommendedName>
</protein>
<keyword evidence="3" id="KW-1185">Reference proteome</keyword>
<evidence type="ECO:0000313" key="3">
    <source>
        <dbReference type="Proteomes" id="UP000184301"/>
    </source>
</evidence>
<dbReference type="RefSeq" id="WP_073113099.1">
    <property type="nucleotide sequence ID" value="NZ_FQZY01000094.1"/>
</dbReference>
<gene>
    <name evidence="2" type="ORF">SAMN02745243_03827</name>
</gene>
<dbReference type="Proteomes" id="UP000184301">
    <property type="component" value="Unassembled WGS sequence"/>
</dbReference>
<dbReference type="AlphaFoldDB" id="A0A1M6VQE6"/>
<dbReference type="Pfam" id="PF12664">
    <property type="entry name" value="DUF3789"/>
    <property type="match status" value="1"/>
</dbReference>